<gene>
    <name evidence="2" type="ORF">M5K25_022213</name>
</gene>
<dbReference type="AlphaFoldDB" id="A0ABD0U5Q6"/>
<name>A0ABD0U5Q6_DENTH</name>
<accession>A0ABD0U5Q6</accession>
<protein>
    <recommendedName>
        <fullName evidence="4">Secreted protein</fullName>
    </recommendedName>
</protein>
<feature type="signal peptide" evidence="1">
    <location>
        <begin position="1"/>
        <end position="26"/>
    </location>
</feature>
<evidence type="ECO:0000256" key="1">
    <source>
        <dbReference type="SAM" id="SignalP"/>
    </source>
</evidence>
<dbReference type="Proteomes" id="UP001552299">
    <property type="component" value="Unassembled WGS sequence"/>
</dbReference>
<organism evidence="2 3">
    <name type="scientific">Dendrobium thyrsiflorum</name>
    <name type="common">Pinecone-like raceme dendrobium</name>
    <name type="synonym">Orchid</name>
    <dbReference type="NCBI Taxonomy" id="117978"/>
    <lineage>
        <taxon>Eukaryota</taxon>
        <taxon>Viridiplantae</taxon>
        <taxon>Streptophyta</taxon>
        <taxon>Embryophyta</taxon>
        <taxon>Tracheophyta</taxon>
        <taxon>Spermatophyta</taxon>
        <taxon>Magnoliopsida</taxon>
        <taxon>Liliopsida</taxon>
        <taxon>Asparagales</taxon>
        <taxon>Orchidaceae</taxon>
        <taxon>Epidendroideae</taxon>
        <taxon>Malaxideae</taxon>
        <taxon>Dendrobiinae</taxon>
        <taxon>Dendrobium</taxon>
    </lineage>
</organism>
<keyword evidence="1" id="KW-0732">Signal</keyword>
<evidence type="ECO:0008006" key="4">
    <source>
        <dbReference type="Google" id="ProtNLM"/>
    </source>
</evidence>
<proteinExistence type="predicted"/>
<comment type="caution">
    <text evidence="2">The sequence shown here is derived from an EMBL/GenBank/DDBJ whole genome shotgun (WGS) entry which is preliminary data.</text>
</comment>
<keyword evidence="3" id="KW-1185">Reference proteome</keyword>
<reference evidence="2 3" key="1">
    <citation type="journal article" date="2024" name="Plant Biotechnol. J.">
        <title>Dendrobium thyrsiflorum genome and its molecular insights into genes involved in important horticultural traits.</title>
        <authorList>
            <person name="Chen B."/>
            <person name="Wang J.Y."/>
            <person name="Zheng P.J."/>
            <person name="Li K.L."/>
            <person name="Liang Y.M."/>
            <person name="Chen X.F."/>
            <person name="Zhang C."/>
            <person name="Zhao X."/>
            <person name="He X."/>
            <person name="Zhang G.Q."/>
            <person name="Liu Z.J."/>
            <person name="Xu Q."/>
        </authorList>
    </citation>
    <scope>NUCLEOTIDE SEQUENCE [LARGE SCALE GENOMIC DNA]</scope>
    <source>
        <strain evidence="2">GZMU011</strain>
    </source>
</reference>
<sequence>MGSSRVLVLQAVVFPLLEVFQSATNAEMRLLDHPLRRKHRDALPPTTQTKACISDCFVALQASNVGSRSFQI</sequence>
<feature type="chain" id="PRO_5044778917" description="Secreted protein" evidence="1">
    <location>
        <begin position="27"/>
        <end position="72"/>
    </location>
</feature>
<dbReference type="EMBL" id="JANQDX010000017">
    <property type="protein sequence ID" value="KAL0907778.1"/>
    <property type="molecule type" value="Genomic_DNA"/>
</dbReference>
<evidence type="ECO:0000313" key="2">
    <source>
        <dbReference type="EMBL" id="KAL0907778.1"/>
    </source>
</evidence>
<evidence type="ECO:0000313" key="3">
    <source>
        <dbReference type="Proteomes" id="UP001552299"/>
    </source>
</evidence>